<feature type="region of interest" description="Disordered" evidence="1">
    <location>
        <begin position="103"/>
        <end position="125"/>
    </location>
</feature>
<gene>
    <name evidence="3" type="ORF">GCM10009104_33950</name>
</gene>
<accession>A0ABN1IAD7</accession>
<evidence type="ECO:0000256" key="1">
    <source>
        <dbReference type="SAM" id="MobiDB-lite"/>
    </source>
</evidence>
<dbReference type="InterPro" id="IPR036928">
    <property type="entry name" value="AS_sf"/>
</dbReference>
<reference evidence="3 4" key="1">
    <citation type="journal article" date="2019" name="Int. J. Syst. Evol. Microbiol.">
        <title>The Global Catalogue of Microorganisms (GCM) 10K type strain sequencing project: providing services to taxonomists for standard genome sequencing and annotation.</title>
        <authorList>
            <consortium name="The Broad Institute Genomics Platform"/>
            <consortium name="The Broad Institute Genome Sequencing Center for Infectious Disease"/>
            <person name="Wu L."/>
            <person name="Ma J."/>
        </authorList>
    </citation>
    <scope>NUCLEOTIDE SEQUENCE [LARGE SCALE GENOMIC DNA]</scope>
    <source>
        <strain evidence="3 4">JCM 15134</strain>
    </source>
</reference>
<feature type="compositionally biased region" description="Polar residues" evidence="1">
    <location>
        <begin position="106"/>
        <end position="117"/>
    </location>
</feature>
<dbReference type="Pfam" id="PF01425">
    <property type="entry name" value="Amidase"/>
    <property type="match status" value="1"/>
</dbReference>
<protein>
    <submittedName>
        <fullName evidence="3">Amidase</fullName>
    </submittedName>
</protein>
<organism evidence="3 4">
    <name type="scientific">Marinobacterium maritimum</name>
    <dbReference type="NCBI Taxonomy" id="500162"/>
    <lineage>
        <taxon>Bacteria</taxon>
        <taxon>Pseudomonadati</taxon>
        <taxon>Pseudomonadota</taxon>
        <taxon>Gammaproteobacteria</taxon>
        <taxon>Oceanospirillales</taxon>
        <taxon>Oceanospirillaceae</taxon>
        <taxon>Marinobacterium</taxon>
    </lineage>
</organism>
<comment type="caution">
    <text evidence="3">The sequence shown here is derived from an EMBL/GenBank/DDBJ whole genome shotgun (WGS) entry which is preliminary data.</text>
</comment>
<dbReference type="InterPro" id="IPR023631">
    <property type="entry name" value="Amidase_dom"/>
</dbReference>
<feature type="domain" description="Amidase" evidence="2">
    <location>
        <begin position="3"/>
        <end position="386"/>
    </location>
</feature>
<dbReference type="Gene3D" id="3.90.1300.10">
    <property type="entry name" value="Amidase signature (AS) domain"/>
    <property type="match status" value="1"/>
</dbReference>
<dbReference type="Proteomes" id="UP001499915">
    <property type="component" value="Unassembled WGS sequence"/>
</dbReference>
<dbReference type="EMBL" id="BAAAET010000007">
    <property type="protein sequence ID" value="GAA0701899.1"/>
    <property type="molecule type" value="Genomic_DNA"/>
</dbReference>
<dbReference type="PANTHER" id="PTHR11895:SF151">
    <property type="entry name" value="GLUTAMYL-TRNA(GLN) AMIDOTRANSFERASE SUBUNIT A"/>
    <property type="match status" value="1"/>
</dbReference>
<dbReference type="SUPFAM" id="SSF75304">
    <property type="entry name" value="Amidase signature (AS) enzymes"/>
    <property type="match status" value="1"/>
</dbReference>
<keyword evidence="4" id="KW-1185">Reference proteome</keyword>
<proteinExistence type="predicted"/>
<dbReference type="PANTHER" id="PTHR11895">
    <property type="entry name" value="TRANSAMIDASE"/>
    <property type="match status" value="1"/>
</dbReference>
<sequence>MTGRCLEQIRKREPETHAWAFIDPERALDQARQRDREERRSPLHGIPVGIKDIIDTADMPTAYGNERYASHLPSQDAEIVSLLKKAGAVILGKTVTTEFAYFTPGPTRNPNNLSHTPGGSSSGSAAAVADQHVPFALGTQTAGSMIRPASFNGIVGLKPSFGTLPYKGTHTLAGSLDTLGLFSRTIADQRLLLTALAPHLQIANGPETPVVAVCRTAYWDQIERDMQQAFTRHVTALKEQGIACVEYELPVMFTELADAQRAIMAVEASRALHEEYQHHQASLGTFTIELIEEGLAVTPEQEAAARNLAARCRYRLEHIFDAHDLILTPAALGVAPAGIERTGDPILQRIWTFLGNPSLTYPIARTAQNLPLGVQLVGAFGQDHALIDMADRLNTLATGD</sequence>
<evidence type="ECO:0000313" key="4">
    <source>
        <dbReference type="Proteomes" id="UP001499915"/>
    </source>
</evidence>
<name>A0ABN1IAD7_9GAMM</name>
<evidence type="ECO:0000313" key="3">
    <source>
        <dbReference type="EMBL" id="GAA0701899.1"/>
    </source>
</evidence>
<evidence type="ECO:0000259" key="2">
    <source>
        <dbReference type="Pfam" id="PF01425"/>
    </source>
</evidence>
<dbReference type="InterPro" id="IPR000120">
    <property type="entry name" value="Amidase"/>
</dbReference>